<dbReference type="Pfam" id="PF08240">
    <property type="entry name" value="ADH_N"/>
    <property type="match status" value="1"/>
</dbReference>
<feature type="domain" description="Enoyl reductase (ER)" evidence="7">
    <location>
        <begin position="11"/>
        <end position="336"/>
    </location>
</feature>
<dbReference type="SUPFAM" id="SSF51735">
    <property type="entry name" value="NAD(P)-binding Rossmann-fold domains"/>
    <property type="match status" value="1"/>
</dbReference>
<evidence type="ECO:0000256" key="1">
    <source>
        <dbReference type="ARBA" id="ARBA00001947"/>
    </source>
</evidence>
<sequence length="341" mass="35905">MKKTYKAMQVTRPGQMEMVEKDLPEPGPGEVLIKVEACGICGADAGAIEGLEKGVEYPRVPGHEVVGTLCKTSDPLPAWLKPGQRVGVGRLGGHCNACDQCRLGHFNLCQNQPVTGSTCDGGYAEYMLARTTGLVAIPDDLSSVEAAPLLCAGIATFNALKKSHAQAGDTVVIQGMGGLGHLAVQYARKMGFRVVAVGRGADIADEVMTLGAHHYVDTHSQDAVEAIKALGGAEVVLSTITDSPAVSALLPALVPQGRLMIVGVGKEPLTLMPGVMIGRELTVRGAITGTAIELEKALKFSLLANVRAMIETQPLAQAQQAYEKMRSGQAKFRMVLTLEHS</sequence>
<accession>A0A090V222</accession>
<dbReference type="eggNOG" id="COG1064">
    <property type="taxonomic scope" value="Bacteria"/>
</dbReference>
<keyword evidence="5" id="KW-0560">Oxidoreductase</keyword>
<dbReference type="GO" id="GO:0005737">
    <property type="term" value="C:cytoplasm"/>
    <property type="evidence" value="ECO:0007669"/>
    <property type="project" value="TreeGrafter"/>
</dbReference>
<name>A0A090V222_PSEVU</name>
<dbReference type="InterPro" id="IPR011032">
    <property type="entry name" value="GroES-like_sf"/>
</dbReference>
<dbReference type="InterPro" id="IPR013149">
    <property type="entry name" value="ADH-like_C"/>
</dbReference>
<evidence type="ECO:0000256" key="6">
    <source>
        <dbReference type="ARBA" id="ARBA00023027"/>
    </source>
</evidence>
<dbReference type="EMBL" id="BBMZ01000009">
    <property type="protein sequence ID" value="GAL58158.1"/>
    <property type="molecule type" value="Genomic_DNA"/>
</dbReference>
<dbReference type="InterPro" id="IPR036291">
    <property type="entry name" value="NAD(P)-bd_dom_sf"/>
</dbReference>
<dbReference type="SMART" id="SM00829">
    <property type="entry name" value="PKS_ER"/>
    <property type="match status" value="1"/>
</dbReference>
<dbReference type="InterPro" id="IPR013154">
    <property type="entry name" value="ADH-like_N"/>
</dbReference>
<organism evidence="8 9">
    <name type="scientific">Pseudescherichia vulneris NBRC 102420</name>
    <dbReference type="NCBI Taxonomy" id="1115515"/>
    <lineage>
        <taxon>Bacteria</taxon>
        <taxon>Pseudomonadati</taxon>
        <taxon>Pseudomonadota</taxon>
        <taxon>Gammaproteobacteria</taxon>
        <taxon>Enterobacterales</taxon>
        <taxon>Enterobacteriaceae</taxon>
        <taxon>Pseudescherichia</taxon>
    </lineage>
</organism>
<gene>
    <name evidence="8" type="primary">yjgB</name>
    <name evidence="8" type="ORF">EV102420_09_01900</name>
</gene>
<comment type="cofactor">
    <cofactor evidence="1">
        <name>Zn(2+)</name>
        <dbReference type="ChEBI" id="CHEBI:29105"/>
    </cofactor>
</comment>
<evidence type="ECO:0000256" key="5">
    <source>
        <dbReference type="ARBA" id="ARBA00023002"/>
    </source>
</evidence>
<reference evidence="8 9" key="1">
    <citation type="submission" date="2014-09" db="EMBL/GenBank/DDBJ databases">
        <title>Whole genome shotgun sequence of Escherichia vulneris NBRC 102420.</title>
        <authorList>
            <person name="Yoshida Y."/>
            <person name="Hosoyama A."/>
            <person name="Tsuchikane K."/>
            <person name="Ohji S."/>
            <person name="Ichikawa N."/>
            <person name="Kimura A."/>
            <person name="Yamazoe A."/>
            <person name="Ezaki T."/>
            <person name="Fujita N."/>
        </authorList>
    </citation>
    <scope>NUCLEOTIDE SEQUENCE [LARGE SCALE GENOMIC DNA]</scope>
    <source>
        <strain evidence="8 9">NBRC 102420</strain>
    </source>
</reference>
<dbReference type="FunFam" id="3.40.50.720:FF:000039">
    <property type="entry name" value="Alcohol dehydrogenase AdhP"/>
    <property type="match status" value="1"/>
</dbReference>
<evidence type="ECO:0000256" key="2">
    <source>
        <dbReference type="ARBA" id="ARBA00008072"/>
    </source>
</evidence>
<keyword evidence="9" id="KW-1185">Reference proteome</keyword>
<evidence type="ECO:0000256" key="4">
    <source>
        <dbReference type="ARBA" id="ARBA00022833"/>
    </source>
</evidence>
<proteinExistence type="inferred from homology"/>
<keyword evidence="4" id="KW-0862">Zinc</keyword>
<dbReference type="Pfam" id="PF00107">
    <property type="entry name" value="ADH_zinc_N"/>
    <property type="match status" value="1"/>
</dbReference>
<comment type="caution">
    <text evidence="8">The sequence shown here is derived from an EMBL/GenBank/DDBJ whole genome shotgun (WGS) entry which is preliminary data.</text>
</comment>
<dbReference type="STRING" id="1115515.EV102420_09_01900"/>
<dbReference type="OrthoDB" id="9771084at2"/>
<keyword evidence="6" id="KW-0520">NAD</keyword>
<dbReference type="GO" id="GO:0046872">
    <property type="term" value="F:metal ion binding"/>
    <property type="evidence" value="ECO:0007669"/>
    <property type="project" value="UniProtKB-KW"/>
</dbReference>
<dbReference type="Gene3D" id="3.90.180.10">
    <property type="entry name" value="Medium-chain alcohol dehydrogenases, catalytic domain"/>
    <property type="match status" value="1"/>
</dbReference>
<comment type="similarity">
    <text evidence="2">Belongs to the zinc-containing alcohol dehydrogenase family.</text>
</comment>
<dbReference type="CDD" id="cd08296">
    <property type="entry name" value="CAD_like"/>
    <property type="match status" value="1"/>
</dbReference>
<evidence type="ECO:0000313" key="9">
    <source>
        <dbReference type="Proteomes" id="UP000029462"/>
    </source>
</evidence>
<dbReference type="RefSeq" id="WP_042391065.1">
    <property type="nucleotide sequence ID" value="NZ_BBMZ01000009.1"/>
</dbReference>
<dbReference type="PANTHER" id="PTHR42940">
    <property type="entry name" value="ALCOHOL DEHYDROGENASE 1-RELATED"/>
    <property type="match status" value="1"/>
</dbReference>
<dbReference type="PANTHER" id="PTHR42940:SF7">
    <property type="entry name" value="ALCOHOL DEHYDROGENASE-LIKE N-TERMINAL DOMAIN-CONTAINING PROTEIN"/>
    <property type="match status" value="1"/>
</dbReference>
<protein>
    <submittedName>
        <fullName evidence="8">Putative oxidoreductase YjgB</fullName>
    </submittedName>
</protein>
<evidence type="ECO:0000313" key="8">
    <source>
        <dbReference type="EMBL" id="GAL58158.1"/>
    </source>
</evidence>
<dbReference type="Gene3D" id="3.40.50.720">
    <property type="entry name" value="NAD(P)-binding Rossmann-like Domain"/>
    <property type="match status" value="1"/>
</dbReference>
<dbReference type="AlphaFoldDB" id="A0A090V222"/>
<keyword evidence="3" id="KW-0479">Metal-binding</keyword>
<evidence type="ECO:0000256" key="3">
    <source>
        <dbReference type="ARBA" id="ARBA00022723"/>
    </source>
</evidence>
<dbReference type="InterPro" id="IPR020843">
    <property type="entry name" value="ER"/>
</dbReference>
<dbReference type="GO" id="GO:0004022">
    <property type="term" value="F:alcohol dehydrogenase (NAD+) activity"/>
    <property type="evidence" value="ECO:0007669"/>
    <property type="project" value="TreeGrafter"/>
</dbReference>
<evidence type="ECO:0000259" key="7">
    <source>
        <dbReference type="SMART" id="SM00829"/>
    </source>
</evidence>
<dbReference type="Proteomes" id="UP000029462">
    <property type="component" value="Unassembled WGS sequence"/>
</dbReference>
<dbReference type="SUPFAM" id="SSF50129">
    <property type="entry name" value="GroES-like"/>
    <property type="match status" value="1"/>
</dbReference>